<evidence type="ECO:0000313" key="4">
    <source>
        <dbReference type="EMBL" id="TGO54243.1"/>
    </source>
</evidence>
<accession>A0A4Z1IBQ6</accession>
<dbReference type="PROSITE" id="PS00463">
    <property type="entry name" value="ZN2_CY6_FUNGAL_1"/>
    <property type="match status" value="1"/>
</dbReference>
<proteinExistence type="predicted"/>
<dbReference type="PROSITE" id="PS50048">
    <property type="entry name" value="ZN2_CY6_FUNGAL_2"/>
    <property type="match status" value="1"/>
</dbReference>
<dbReference type="PANTHER" id="PTHR47784:SF5">
    <property type="entry name" value="STEROL UPTAKE CONTROL PROTEIN 2"/>
    <property type="match status" value="1"/>
</dbReference>
<dbReference type="Pfam" id="PF11951">
    <property type="entry name" value="Fungal_trans_2"/>
    <property type="match status" value="1"/>
</dbReference>
<dbReference type="Proteomes" id="UP000297527">
    <property type="component" value="Unassembled WGS sequence"/>
</dbReference>
<dbReference type="SUPFAM" id="SSF57701">
    <property type="entry name" value="Zn2/Cys6 DNA-binding domain"/>
    <property type="match status" value="1"/>
</dbReference>
<dbReference type="InterPro" id="IPR001138">
    <property type="entry name" value="Zn2Cys6_DnaBD"/>
</dbReference>
<dbReference type="InterPro" id="IPR021858">
    <property type="entry name" value="Fun_TF"/>
</dbReference>
<dbReference type="GO" id="GO:0001228">
    <property type="term" value="F:DNA-binding transcription activator activity, RNA polymerase II-specific"/>
    <property type="evidence" value="ECO:0007669"/>
    <property type="project" value="TreeGrafter"/>
</dbReference>
<dbReference type="InterPro" id="IPR036864">
    <property type="entry name" value="Zn2-C6_fun-type_DNA-bd_sf"/>
</dbReference>
<evidence type="ECO:0000256" key="1">
    <source>
        <dbReference type="ARBA" id="ARBA00023242"/>
    </source>
</evidence>
<dbReference type="OrthoDB" id="3546279at2759"/>
<feature type="compositionally biased region" description="Low complexity" evidence="2">
    <location>
        <begin position="1"/>
        <end position="13"/>
    </location>
</feature>
<dbReference type="PANTHER" id="PTHR47784">
    <property type="entry name" value="STEROL UPTAKE CONTROL PROTEIN 2"/>
    <property type="match status" value="1"/>
</dbReference>
<protein>
    <recommendedName>
        <fullName evidence="3">Zn(2)-C6 fungal-type domain-containing protein</fullName>
    </recommendedName>
</protein>
<dbReference type="CDD" id="cd00067">
    <property type="entry name" value="GAL4"/>
    <property type="match status" value="1"/>
</dbReference>
<dbReference type="GO" id="GO:0008270">
    <property type="term" value="F:zinc ion binding"/>
    <property type="evidence" value="ECO:0007669"/>
    <property type="project" value="InterPro"/>
</dbReference>
<gene>
    <name evidence="4" type="ORF">BCON_0110g00230</name>
</gene>
<reference evidence="4 5" key="1">
    <citation type="submission" date="2017-12" db="EMBL/GenBank/DDBJ databases">
        <title>Comparative genomics of Botrytis spp.</title>
        <authorList>
            <person name="Valero-Jimenez C.A."/>
            <person name="Tapia P."/>
            <person name="Veloso J."/>
            <person name="Silva-Moreno E."/>
            <person name="Staats M."/>
            <person name="Valdes J.H."/>
            <person name="Van Kan J.A.L."/>
        </authorList>
    </citation>
    <scope>NUCLEOTIDE SEQUENCE [LARGE SCALE GENOMIC DNA]</scope>
    <source>
        <strain evidence="4 5">MUCL11595</strain>
    </source>
</reference>
<feature type="compositionally biased region" description="Basic and acidic residues" evidence="2">
    <location>
        <begin position="16"/>
        <end position="25"/>
    </location>
</feature>
<evidence type="ECO:0000256" key="2">
    <source>
        <dbReference type="SAM" id="MobiDB-lite"/>
    </source>
</evidence>
<evidence type="ECO:0000313" key="5">
    <source>
        <dbReference type="Proteomes" id="UP000297527"/>
    </source>
</evidence>
<dbReference type="Pfam" id="PF00172">
    <property type="entry name" value="Zn_clus"/>
    <property type="match status" value="1"/>
</dbReference>
<feature type="region of interest" description="Disordered" evidence="2">
    <location>
        <begin position="1"/>
        <end position="37"/>
    </location>
</feature>
<feature type="domain" description="Zn(2)-C6 fungal-type" evidence="3">
    <location>
        <begin position="62"/>
        <end position="92"/>
    </location>
</feature>
<dbReference type="InterPro" id="IPR053157">
    <property type="entry name" value="Sterol_Uptake_Regulator"/>
</dbReference>
<dbReference type="Gene3D" id="4.10.240.10">
    <property type="entry name" value="Zn(2)-C6 fungal-type DNA-binding domain"/>
    <property type="match status" value="1"/>
</dbReference>
<dbReference type="EMBL" id="PQXN01000110">
    <property type="protein sequence ID" value="TGO54243.1"/>
    <property type="molecule type" value="Genomic_DNA"/>
</dbReference>
<sequence>MDTTSASTSIADAADTDSKSEEIMKAGETGNDGTSNVWVSWTPGSESVKGQSKTFHRKTKTGCITCRIRRVKCDECHPSCLNCKRHEVECKYDSTTFRKVPERPNMENVSAKELWTKFPETAEKRLRELTLLHHYTTNTSRTVTFANSANPDQTAINIFTKTVPEIALTNEALLYSIYCISSLHLNNQTPSSKTEPPTSIPNTSLIDAYTYLDITLRLHRQDIHHLTSQNADAICLTSSNLRICAFAMLQNRSLFPYTPPSDWINITRSASMAFKTACQCISSQDLDANDEAQNKSVAWTFVKRMPVLAHPVEMFDEENAGKFIHLLRRNPADLENEEWSEEIEKAYKTTICFL</sequence>
<organism evidence="4 5">
    <name type="scientific">Botryotinia convoluta</name>
    <dbReference type="NCBI Taxonomy" id="54673"/>
    <lineage>
        <taxon>Eukaryota</taxon>
        <taxon>Fungi</taxon>
        <taxon>Dikarya</taxon>
        <taxon>Ascomycota</taxon>
        <taxon>Pezizomycotina</taxon>
        <taxon>Leotiomycetes</taxon>
        <taxon>Helotiales</taxon>
        <taxon>Sclerotiniaceae</taxon>
        <taxon>Botryotinia</taxon>
    </lineage>
</organism>
<name>A0A4Z1IBQ6_9HELO</name>
<keyword evidence="1" id="KW-0539">Nucleus</keyword>
<keyword evidence="5" id="KW-1185">Reference proteome</keyword>
<evidence type="ECO:0000259" key="3">
    <source>
        <dbReference type="PROSITE" id="PS50048"/>
    </source>
</evidence>
<comment type="caution">
    <text evidence="4">The sequence shown here is derived from an EMBL/GenBank/DDBJ whole genome shotgun (WGS) entry which is preliminary data.</text>
</comment>
<dbReference type="AlphaFoldDB" id="A0A4Z1IBQ6"/>
<dbReference type="SMART" id="SM00066">
    <property type="entry name" value="GAL4"/>
    <property type="match status" value="1"/>
</dbReference>